<feature type="transmembrane region" description="Helical" evidence="10">
    <location>
        <begin position="91"/>
        <end position="111"/>
    </location>
</feature>
<feature type="binding site" evidence="10">
    <location>
        <position position="68"/>
    </location>
    <ligand>
        <name>Na(+)</name>
        <dbReference type="ChEBI" id="CHEBI:29101"/>
        <note>structural</note>
    </ligand>
</feature>
<keyword evidence="10" id="KW-0813">Transport</keyword>
<keyword evidence="6 10" id="KW-0407">Ion channel</keyword>
<proteinExistence type="inferred from homology"/>
<evidence type="ECO:0000313" key="11">
    <source>
        <dbReference type="EMBL" id="AJD92796.1"/>
    </source>
</evidence>
<comment type="similarity">
    <text evidence="7 10">Belongs to the fluoride channel Fluc/FEX (TC 1.A.43) family.</text>
</comment>
<evidence type="ECO:0000256" key="3">
    <source>
        <dbReference type="ARBA" id="ARBA00022692"/>
    </source>
</evidence>
<evidence type="ECO:0000256" key="5">
    <source>
        <dbReference type="ARBA" id="ARBA00023136"/>
    </source>
</evidence>
<evidence type="ECO:0000256" key="8">
    <source>
        <dbReference type="ARBA" id="ARBA00035585"/>
    </source>
</evidence>
<protein>
    <recommendedName>
        <fullName evidence="10">Fluoride-specific ion channel FluC</fullName>
    </recommendedName>
</protein>
<keyword evidence="5 10" id="KW-0472">Membrane</keyword>
<dbReference type="HAMAP" id="MF_00454">
    <property type="entry name" value="FluC"/>
    <property type="match status" value="1"/>
</dbReference>
<dbReference type="AlphaFoldDB" id="A0A0B5ARV8"/>
<evidence type="ECO:0000256" key="10">
    <source>
        <dbReference type="HAMAP-Rule" id="MF_00454"/>
    </source>
</evidence>
<evidence type="ECO:0000313" key="12">
    <source>
        <dbReference type="Proteomes" id="UP000031449"/>
    </source>
</evidence>
<dbReference type="NCBIfam" id="TIGR00494">
    <property type="entry name" value="crcB"/>
    <property type="match status" value="1"/>
</dbReference>
<evidence type="ECO:0000256" key="2">
    <source>
        <dbReference type="ARBA" id="ARBA00022475"/>
    </source>
</evidence>
<comment type="caution">
    <text evidence="10">Lacks conserved residue(s) required for the propagation of feature annotation.</text>
</comment>
<evidence type="ECO:0000256" key="7">
    <source>
        <dbReference type="ARBA" id="ARBA00035120"/>
    </source>
</evidence>
<dbReference type="HOGENOM" id="CLU_114342_2_3_9"/>
<dbReference type="KEGG" id="jeo:JMA_34790"/>
<dbReference type="GO" id="GO:0140114">
    <property type="term" value="P:cellular detoxification of fluoride"/>
    <property type="evidence" value="ECO:0007669"/>
    <property type="project" value="UniProtKB-UniRule"/>
</dbReference>
<reference evidence="11 12" key="1">
    <citation type="submission" date="2014-08" db="EMBL/GenBank/DDBJ databases">
        <title>Complete genome of a marine bacteria Jeotgalibacillus malaysiensis.</title>
        <authorList>
            <person name="Yaakop A.S."/>
            <person name="Chan K.-G."/>
            <person name="Goh K.M."/>
        </authorList>
    </citation>
    <scope>NUCLEOTIDE SEQUENCE [LARGE SCALE GENOMIC DNA]</scope>
    <source>
        <strain evidence="11 12">D5</strain>
    </source>
</reference>
<keyword evidence="10" id="KW-0479">Metal-binding</keyword>
<comment type="catalytic activity">
    <reaction evidence="8">
        <text>fluoride(in) = fluoride(out)</text>
        <dbReference type="Rhea" id="RHEA:76159"/>
        <dbReference type="ChEBI" id="CHEBI:17051"/>
    </reaction>
    <physiologicalReaction direction="left-to-right" evidence="8">
        <dbReference type="Rhea" id="RHEA:76160"/>
    </physiologicalReaction>
</comment>
<dbReference type="Proteomes" id="UP000031449">
    <property type="component" value="Chromosome"/>
</dbReference>
<accession>A0A0B5ARV8</accession>
<keyword evidence="3 10" id="KW-0812">Transmembrane</keyword>
<feature type="transmembrane region" description="Helical" evidence="10">
    <location>
        <begin position="40"/>
        <end position="70"/>
    </location>
</feature>
<gene>
    <name evidence="10" type="primary">fluC</name>
    <name evidence="10" type="synonym">crcB</name>
    <name evidence="11" type="ORF">JMA_34790</name>
</gene>
<keyword evidence="10" id="KW-0915">Sodium</keyword>
<dbReference type="GO" id="GO:0005886">
    <property type="term" value="C:plasma membrane"/>
    <property type="evidence" value="ECO:0007669"/>
    <property type="project" value="UniProtKB-SubCell"/>
</dbReference>
<dbReference type="PANTHER" id="PTHR28259:SF1">
    <property type="entry name" value="FLUORIDE EXPORT PROTEIN 1-RELATED"/>
    <property type="match status" value="1"/>
</dbReference>
<dbReference type="GO" id="GO:0046872">
    <property type="term" value="F:metal ion binding"/>
    <property type="evidence" value="ECO:0007669"/>
    <property type="project" value="UniProtKB-KW"/>
</dbReference>
<keyword evidence="10" id="KW-0406">Ion transport</keyword>
<evidence type="ECO:0000256" key="4">
    <source>
        <dbReference type="ARBA" id="ARBA00022989"/>
    </source>
</evidence>
<comment type="function">
    <text evidence="9 10">Fluoride-specific ion channel. Important for reducing fluoride concentration in the cell, thus reducing its toxicity.</text>
</comment>
<keyword evidence="12" id="KW-1185">Reference proteome</keyword>
<dbReference type="OrthoDB" id="9815830at2"/>
<dbReference type="STRING" id="1508404.JMA_34790"/>
<organism evidence="11 12">
    <name type="scientific">Jeotgalibacillus malaysiensis</name>
    <dbReference type="NCBI Taxonomy" id="1508404"/>
    <lineage>
        <taxon>Bacteria</taxon>
        <taxon>Bacillati</taxon>
        <taxon>Bacillota</taxon>
        <taxon>Bacilli</taxon>
        <taxon>Bacillales</taxon>
        <taxon>Caryophanaceae</taxon>
        <taxon>Jeotgalibacillus</taxon>
    </lineage>
</organism>
<comment type="activity regulation">
    <text evidence="10">Na(+) is not transported, but it plays an essential structural role and its presence is essential for fluoride channel function.</text>
</comment>
<dbReference type="InterPro" id="IPR003691">
    <property type="entry name" value="FluC"/>
</dbReference>
<keyword evidence="4 10" id="KW-1133">Transmembrane helix</keyword>
<dbReference type="EMBL" id="CP009416">
    <property type="protein sequence ID" value="AJD92796.1"/>
    <property type="molecule type" value="Genomic_DNA"/>
</dbReference>
<evidence type="ECO:0000256" key="9">
    <source>
        <dbReference type="ARBA" id="ARBA00049940"/>
    </source>
</evidence>
<dbReference type="PANTHER" id="PTHR28259">
    <property type="entry name" value="FLUORIDE EXPORT PROTEIN 1-RELATED"/>
    <property type="match status" value="1"/>
</dbReference>
<dbReference type="Pfam" id="PF02537">
    <property type="entry name" value="CRCB"/>
    <property type="match status" value="1"/>
</dbReference>
<evidence type="ECO:0000256" key="6">
    <source>
        <dbReference type="ARBA" id="ARBA00023303"/>
    </source>
</evidence>
<keyword evidence="2 10" id="KW-1003">Cell membrane</keyword>
<dbReference type="GO" id="GO:0062054">
    <property type="term" value="F:fluoride channel activity"/>
    <property type="evidence" value="ECO:0007669"/>
    <property type="project" value="UniProtKB-UniRule"/>
</dbReference>
<evidence type="ECO:0000256" key="1">
    <source>
        <dbReference type="ARBA" id="ARBA00004651"/>
    </source>
</evidence>
<name>A0A0B5ARV8_9BACL</name>
<sequence length="113" mass="12159">MNILLLGAGGFFGAIARYIISTYGNKTFPYGTLTVNLLGSFLLGIAVAIELSTVYNVLFATGFLGAFTTFSTMQIEALKLFDDKKRFKATAYLILTFSAGTLAAALGYMLVIF</sequence>
<comment type="subcellular location">
    <subcellularLocation>
        <location evidence="1 10">Cell membrane</location>
        <topology evidence="1 10">Multi-pass membrane protein</topology>
    </subcellularLocation>
</comment>
<feature type="binding site" evidence="10">
    <location>
        <position position="65"/>
    </location>
    <ligand>
        <name>Na(+)</name>
        <dbReference type="ChEBI" id="CHEBI:29101"/>
        <note>structural</note>
    </ligand>
</feature>